<evidence type="ECO:0000259" key="1">
    <source>
        <dbReference type="Pfam" id="PF15300"/>
    </source>
</evidence>
<dbReference type="GO" id="GO:0032039">
    <property type="term" value="C:integrator complex"/>
    <property type="evidence" value="ECO:0007669"/>
    <property type="project" value="TreeGrafter"/>
</dbReference>
<dbReference type="Proteomes" id="UP000029965">
    <property type="component" value="Chromosome 23"/>
</dbReference>
<dbReference type="eggNOG" id="KOG3768">
    <property type="taxonomic scope" value="Eukaryota"/>
</dbReference>
<dbReference type="PANTHER" id="PTHR12957">
    <property type="entry name" value="DEAD/H BOX POLYPEPTIDE 26/DICE1-RELATED"/>
    <property type="match status" value="1"/>
</dbReference>
<dbReference type="InterPro" id="IPR029307">
    <property type="entry name" value="INT_SG_DDX_CT_C"/>
</dbReference>
<dbReference type="AlphaFoldDB" id="A0A0D9RRD1"/>
<name>A0A0D9RRD1_CHLSB</name>
<dbReference type="Bgee" id="ENSCSAG00000015072">
    <property type="expression patterns" value="Expressed in liver and 4 other cell types or tissues"/>
</dbReference>
<reference evidence="2" key="3">
    <citation type="submission" date="2025-09" db="UniProtKB">
        <authorList>
            <consortium name="Ensembl"/>
        </authorList>
    </citation>
    <scope>IDENTIFICATION</scope>
</reference>
<organism evidence="2 3">
    <name type="scientific">Chlorocebus sabaeus</name>
    <name type="common">Green monkey</name>
    <name type="synonym">Simia sabaea</name>
    <dbReference type="NCBI Taxonomy" id="60711"/>
    <lineage>
        <taxon>Eukaryota</taxon>
        <taxon>Metazoa</taxon>
        <taxon>Chordata</taxon>
        <taxon>Craniata</taxon>
        <taxon>Vertebrata</taxon>
        <taxon>Euteleostomi</taxon>
        <taxon>Mammalia</taxon>
        <taxon>Eutheria</taxon>
        <taxon>Euarchontoglires</taxon>
        <taxon>Primates</taxon>
        <taxon>Haplorrhini</taxon>
        <taxon>Catarrhini</taxon>
        <taxon>Cercopithecidae</taxon>
        <taxon>Cercopithecinae</taxon>
        <taxon>Chlorocebus</taxon>
    </lineage>
</organism>
<feature type="domain" description="INTS6/SAGE1/DDX26B/CT45 C-terminal" evidence="1">
    <location>
        <begin position="120"/>
        <end position="179"/>
    </location>
</feature>
<evidence type="ECO:0000313" key="2">
    <source>
        <dbReference type="Ensembl" id="ENSCSAP00000011170.1"/>
    </source>
</evidence>
<dbReference type="EMBL" id="AQIB01043782">
    <property type="status" value="NOT_ANNOTATED_CDS"/>
    <property type="molecule type" value="Genomic_DNA"/>
</dbReference>
<dbReference type="OMA" id="IRCIGQK"/>
<protein>
    <recommendedName>
        <fullName evidence="1">INTS6/SAGE1/DDX26B/CT45 C-terminal domain-containing protein</fullName>
    </recommendedName>
</protein>
<dbReference type="STRING" id="60711.ENSCSAP00000011170"/>
<reference evidence="2" key="2">
    <citation type="submission" date="2025-08" db="UniProtKB">
        <authorList>
            <consortium name="Ensembl"/>
        </authorList>
    </citation>
    <scope>IDENTIFICATION</scope>
</reference>
<sequence length="185" mass="21313">MTDKAEKVAVEPENVFKYHREESPSSQKRQKMALLLRKHRAGDSLIGGFTMSKEKKLMAGDGIPPSQLDSWFDDFSGFSKDGLMQKPGRNAPVGGIITRNFSGDDLKVTEILPFPKSQEEINVDIKWQLVKEIRHFGRKYEKLFKLLEGLQGPMEVKNHSIIKEATRFMRRDLIQHLEKKLEQMI</sequence>
<dbReference type="Pfam" id="PF15300">
    <property type="entry name" value="INT_SG_DDX_CT_C"/>
    <property type="match status" value="1"/>
</dbReference>
<dbReference type="GO" id="GO:0034472">
    <property type="term" value="P:snRNA 3'-end processing"/>
    <property type="evidence" value="ECO:0007669"/>
    <property type="project" value="TreeGrafter"/>
</dbReference>
<dbReference type="PANTHER" id="PTHR12957:SF22">
    <property type="entry name" value="INTEGRATOR COMPLEX SUBUNIT 6-LIKE"/>
    <property type="match status" value="1"/>
</dbReference>
<dbReference type="Ensembl" id="ENSCSAT00000013162.1">
    <property type="protein sequence ID" value="ENSCSAP00000011170.1"/>
    <property type="gene ID" value="ENSCSAG00000015072.1"/>
</dbReference>
<dbReference type="InterPro" id="IPR051113">
    <property type="entry name" value="Integrator_subunit6"/>
</dbReference>
<reference evidence="2 3" key="1">
    <citation type="submission" date="2014-03" db="EMBL/GenBank/DDBJ databases">
        <authorList>
            <person name="Warren W."/>
            <person name="Wilson R.K."/>
        </authorList>
    </citation>
    <scope>NUCLEOTIDE SEQUENCE</scope>
</reference>
<dbReference type="GeneTree" id="ENSGT00390000016655"/>
<evidence type="ECO:0000313" key="3">
    <source>
        <dbReference type="Proteomes" id="UP000029965"/>
    </source>
</evidence>
<keyword evidence="3" id="KW-1185">Reference proteome</keyword>
<accession>A0A0D9RRD1</accession>
<proteinExistence type="predicted"/>